<evidence type="ECO:0000256" key="8">
    <source>
        <dbReference type="ARBA" id="ARBA00022621"/>
    </source>
</evidence>
<keyword evidence="14" id="KW-0408">Iron</keyword>
<keyword evidence="21" id="KW-0813">Transport</keyword>
<dbReference type="GO" id="GO:0019825">
    <property type="term" value="F:oxygen binding"/>
    <property type="evidence" value="ECO:0007669"/>
    <property type="project" value="InterPro"/>
</dbReference>
<dbReference type="InterPro" id="IPR009050">
    <property type="entry name" value="Globin-like_sf"/>
</dbReference>
<dbReference type="Pfam" id="PF00042">
    <property type="entry name" value="Globin"/>
    <property type="match status" value="1"/>
</dbReference>
<dbReference type="GO" id="GO:0020037">
    <property type="term" value="F:heme binding"/>
    <property type="evidence" value="ECO:0007669"/>
    <property type="project" value="InterPro"/>
</dbReference>
<evidence type="ECO:0000256" key="10">
    <source>
        <dbReference type="ARBA" id="ARBA00022723"/>
    </source>
</evidence>
<evidence type="ECO:0000256" key="4">
    <source>
        <dbReference type="ARBA" id="ARBA00008414"/>
    </source>
</evidence>
<dbReference type="GO" id="GO:0071949">
    <property type="term" value="F:FAD binding"/>
    <property type="evidence" value="ECO:0007669"/>
    <property type="project" value="TreeGrafter"/>
</dbReference>
<organism evidence="24 25">
    <name type="scientific">Rummeliibacillus stabekisii</name>
    <dbReference type="NCBI Taxonomy" id="241244"/>
    <lineage>
        <taxon>Bacteria</taxon>
        <taxon>Bacillati</taxon>
        <taxon>Bacillota</taxon>
        <taxon>Bacilli</taxon>
        <taxon>Bacillales</taxon>
        <taxon>Caryophanaceae</taxon>
        <taxon>Rummeliibacillus</taxon>
    </lineage>
</organism>
<dbReference type="NCBIfam" id="NF009805">
    <property type="entry name" value="PRK13289.1"/>
    <property type="match status" value="1"/>
</dbReference>
<name>A0A143HH50_9BACL</name>
<feature type="domain" description="Globin" evidence="22">
    <location>
        <begin position="1"/>
        <end position="138"/>
    </location>
</feature>
<comment type="cofactor">
    <cofactor evidence="1">
        <name>heme b</name>
        <dbReference type="ChEBI" id="CHEBI:60344"/>
    </cofactor>
</comment>
<dbReference type="OrthoDB" id="9801223at2"/>
<dbReference type="PRINTS" id="PR00406">
    <property type="entry name" value="CYTB5RDTASE"/>
</dbReference>
<evidence type="ECO:0000313" key="24">
    <source>
        <dbReference type="EMBL" id="AMX01045.1"/>
    </source>
</evidence>
<evidence type="ECO:0000256" key="12">
    <source>
        <dbReference type="ARBA" id="ARBA00022857"/>
    </source>
</evidence>
<protein>
    <recommendedName>
        <fullName evidence="6">Flavohemoprotein</fullName>
        <ecNumber evidence="5">1.14.12.17</ecNumber>
    </recommendedName>
    <alternativeName>
        <fullName evidence="17">Flavohemoglobin</fullName>
    </alternativeName>
    <alternativeName>
        <fullName evidence="16">Hemoglobin-like protein</fullName>
    </alternativeName>
    <alternativeName>
        <fullName evidence="18">Nitric oxide dioxygenase</fullName>
    </alternativeName>
</protein>
<evidence type="ECO:0000256" key="21">
    <source>
        <dbReference type="RuleBase" id="RU000356"/>
    </source>
</evidence>
<keyword evidence="7 21" id="KW-0349">Heme</keyword>
<keyword evidence="12" id="KW-0521">NADP</keyword>
<dbReference type="PRINTS" id="PR00371">
    <property type="entry name" value="FPNCR"/>
</dbReference>
<comment type="similarity">
    <text evidence="3">In the C-terminal section; belongs to the flavoprotein pyridine nucleotide cytochrome reductase family.</text>
</comment>
<dbReference type="InterPro" id="IPR000971">
    <property type="entry name" value="Globin"/>
</dbReference>
<dbReference type="FunFam" id="2.40.30.10:FF:000034">
    <property type="entry name" value="Flavohemoprotein"/>
    <property type="match status" value="1"/>
</dbReference>
<keyword evidence="8 21" id="KW-0561">Oxygen transport</keyword>
<evidence type="ECO:0000256" key="11">
    <source>
        <dbReference type="ARBA" id="ARBA00022827"/>
    </source>
</evidence>
<dbReference type="InterPro" id="IPR017927">
    <property type="entry name" value="FAD-bd_FR_type"/>
</dbReference>
<dbReference type="InterPro" id="IPR001433">
    <property type="entry name" value="OxRdtase_FAD/NAD-bd"/>
</dbReference>
<dbReference type="InterPro" id="IPR012292">
    <property type="entry name" value="Globin/Proto"/>
</dbReference>
<dbReference type="GO" id="GO:0005344">
    <property type="term" value="F:oxygen carrier activity"/>
    <property type="evidence" value="ECO:0007669"/>
    <property type="project" value="UniProtKB-KW"/>
</dbReference>
<dbReference type="SUPFAM" id="SSF63380">
    <property type="entry name" value="Riboflavin synthase domain-like"/>
    <property type="match status" value="1"/>
</dbReference>
<feature type="domain" description="FAD-binding FR-type" evidence="23">
    <location>
        <begin position="152"/>
        <end position="261"/>
    </location>
</feature>
<dbReference type="InterPro" id="IPR039261">
    <property type="entry name" value="FNR_nucleotide-bd"/>
</dbReference>
<dbReference type="Gene3D" id="3.40.50.80">
    <property type="entry name" value="Nucleotide-binding domain of ferredoxin-NADP reductase (FNR) module"/>
    <property type="match status" value="1"/>
</dbReference>
<dbReference type="FunFam" id="1.10.490.10:FF:000003">
    <property type="entry name" value="Flavohemoprotein"/>
    <property type="match status" value="1"/>
</dbReference>
<evidence type="ECO:0000259" key="23">
    <source>
        <dbReference type="PROSITE" id="PS51384"/>
    </source>
</evidence>
<keyword evidence="9" id="KW-0285">Flavoprotein</keyword>
<proteinExistence type="inferred from homology"/>
<keyword evidence="24" id="KW-0223">Dioxygenase</keyword>
<dbReference type="GO" id="GO:0046210">
    <property type="term" value="P:nitric oxide catabolic process"/>
    <property type="evidence" value="ECO:0007669"/>
    <property type="project" value="TreeGrafter"/>
</dbReference>
<dbReference type="RefSeq" id="WP_066791888.1">
    <property type="nucleotide sequence ID" value="NZ_CP014806.1"/>
</dbReference>
<dbReference type="CDD" id="cd14777">
    <property type="entry name" value="Yhb1-globin-like"/>
    <property type="match status" value="1"/>
</dbReference>
<evidence type="ECO:0000256" key="15">
    <source>
        <dbReference type="ARBA" id="ARBA00023027"/>
    </source>
</evidence>
<keyword evidence="15" id="KW-0520">NAD</keyword>
<comment type="cofactor">
    <cofactor evidence="2">
        <name>FAD</name>
        <dbReference type="ChEBI" id="CHEBI:57692"/>
    </cofactor>
</comment>
<evidence type="ECO:0000256" key="9">
    <source>
        <dbReference type="ARBA" id="ARBA00022630"/>
    </source>
</evidence>
<sequence>MLSKEKMEIIKSTAPALEAHGKEITTVFYKRLFETHPELLNIFNQTNQKQGRQQLALANAVYAAAIHIENLSEIMPVVRQISEKHRSLGIKPEQYPIVGENLLIAIKEVLGDAATPEIMDAWTEAYGVLADAFINTEEEMYKETENKPGGWRFFKDFTLVDKIPENRLVTSFYLKPADEAPLPDYKPGQYITVHVPIPGQKYAHKRQYSLSKNYDGESYRISVKREIITDPAGIVSNYLHDSLNVGDKIQISAPAGEFFYQSKADTSVAFLAGGIGITPLFSMVQTAVKENKKKIHFIQSVSTQDLLTFSDALKELANDHSQLYYHELITETNGFVSKEFLEKHIDSSTDVYLCGPVPFMMAMVKYLLAMGLKENQVFYEFFGPSMTIDTETPEI</sequence>
<evidence type="ECO:0000313" key="25">
    <source>
        <dbReference type="Proteomes" id="UP000076021"/>
    </source>
</evidence>
<dbReference type="Gene3D" id="1.10.490.10">
    <property type="entry name" value="Globins"/>
    <property type="match status" value="1"/>
</dbReference>
<dbReference type="CDD" id="cd06184">
    <property type="entry name" value="flavohem_like_fad_nad_binding"/>
    <property type="match status" value="1"/>
</dbReference>
<reference evidence="25" key="2">
    <citation type="submission" date="2016-03" db="EMBL/GenBank/DDBJ databases">
        <authorList>
            <person name="Ploux O."/>
        </authorList>
    </citation>
    <scope>NUCLEOTIDE SEQUENCE [LARGE SCALE GENOMIC DNA]</scope>
    <source>
        <strain evidence="25">PP9</strain>
    </source>
</reference>
<dbReference type="PROSITE" id="PS01033">
    <property type="entry name" value="GLOBIN"/>
    <property type="match status" value="1"/>
</dbReference>
<dbReference type="GO" id="GO:0008941">
    <property type="term" value="F:nitric oxide dioxygenase NAD(P)H activity"/>
    <property type="evidence" value="ECO:0007669"/>
    <property type="project" value="UniProtKB-EC"/>
</dbReference>
<dbReference type="EMBL" id="CP014806">
    <property type="protein sequence ID" value="AMX01045.1"/>
    <property type="molecule type" value="Genomic_DNA"/>
</dbReference>
<dbReference type="SUPFAM" id="SSF46458">
    <property type="entry name" value="Globin-like"/>
    <property type="match status" value="1"/>
</dbReference>
<dbReference type="EC" id="1.14.12.17" evidence="5"/>
<dbReference type="Pfam" id="PF00970">
    <property type="entry name" value="FAD_binding_6"/>
    <property type="match status" value="1"/>
</dbReference>
<evidence type="ECO:0000256" key="13">
    <source>
        <dbReference type="ARBA" id="ARBA00023002"/>
    </source>
</evidence>
<evidence type="ECO:0000256" key="6">
    <source>
        <dbReference type="ARBA" id="ARBA00014637"/>
    </source>
</evidence>
<comment type="similarity">
    <text evidence="4">Belongs to the globin family. Two-domain flavohemoproteins subfamily.</text>
</comment>
<keyword evidence="10" id="KW-0479">Metal-binding</keyword>
<evidence type="ECO:0000259" key="22">
    <source>
        <dbReference type="PROSITE" id="PS01033"/>
    </source>
</evidence>
<evidence type="ECO:0000256" key="7">
    <source>
        <dbReference type="ARBA" id="ARBA00022617"/>
    </source>
</evidence>
<reference evidence="24 25" key="1">
    <citation type="journal article" date="2016" name="Genome Announc.">
        <title>Whole-Genome Sequence of Rummeliibacillus stabekisii Strain PP9 Isolated from Antarctic Soil.</title>
        <authorList>
            <person name="da Mota F.F."/>
            <person name="Vollu R.E."/>
            <person name="Jurelevicius D."/>
            <person name="Seldin L."/>
        </authorList>
    </citation>
    <scope>NUCLEOTIDE SEQUENCE [LARGE SCALE GENOMIC DNA]</scope>
    <source>
        <strain evidence="24 25">PP9</strain>
    </source>
</reference>
<dbReference type="GO" id="GO:0046872">
    <property type="term" value="F:metal ion binding"/>
    <property type="evidence" value="ECO:0007669"/>
    <property type="project" value="UniProtKB-KW"/>
</dbReference>
<comment type="catalytic activity">
    <reaction evidence="20">
        <text>2 nitric oxide + NADPH + 2 O2 = 2 nitrate + NADP(+) + H(+)</text>
        <dbReference type="Rhea" id="RHEA:19465"/>
        <dbReference type="ChEBI" id="CHEBI:15378"/>
        <dbReference type="ChEBI" id="CHEBI:15379"/>
        <dbReference type="ChEBI" id="CHEBI:16480"/>
        <dbReference type="ChEBI" id="CHEBI:17632"/>
        <dbReference type="ChEBI" id="CHEBI:57783"/>
        <dbReference type="ChEBI" id="CHEBI:58349"/>
        <dbReference type="EC" id="1.14.12.17"/>
    </reaction>
</comment>
<dbReference type="InterPro" id="IPR017938">
    <property type="entry name" value="Riboflavin_synthase-like_b-brl"/>
</dbReference>
<evidence type="ECO:0000256" key="17">
    <source>
        <dbReference type="ARBA" id="ARBA00030929"/>
    </source>
</evidence>
<evidence type="ECO:0000256" key="19">
    <source>
        <dbReference type="ARBA" id="ARBA00048649"/>
    </source>
</evidence>
<dbReference type="STRING" id="241244.ATY39_08130"/>
<dbReference type="Proteomes" id="UP000076021">
    <property type="component" value="Chromosome"/>
</dbReference>
<evidence type="ECO:0000256" key="20">
    <source>
        <dbReference type="ARBA" id="ARBA00049433"/>
    </source>
</evidence>
<evidence type="ECO:0000256" key="16">
    <source>
        <dbReference type="ARBA" id="ARBA00030024"/>
    </source>
</evidence>
<dbReference type="Gene3D" id="2.40.30.10">
    <property type="entry name" value="Translation factors"/>
    <property type="match status" value="1"/>
</dbReference>
<dbReference type="GO" id="GO:0071500">
    <property type="term" value="P:cellular response to nitrosative stress"/>
    <property type="evidence" value="ECO:0007669"/>
    <property type="project" value="TreeGrafter"/>
</dbReference>
<dbReference type="PANTHER" id="PTHR43396">
    <property type="entry name" value="FLAVOHEMOPROTEIN"/>
    <property type="match status" value="1"/>
</dbReference>
<evidence type="ECO:0000256" key="1">
    <source>
        <dbReference type="ARBA" id="ARBA00001970"/>
    </source>
</evidence>
<comment type="catalytic activity">
    <reaction evidence="19">
        <text>2 nitric oxide + NADH + 2 O2 = 2 nitrate + NAD(+) + H(+)</text>
        <dbReference type="Rhea" id="RHEA:19469"/>
        <dbReference type="ChEBI" id="CHEBI:15378"/>
        <dbReference type="ChEBI" id="CHEBI:15379"/>
        <dbReference type="ChEBI" id="CHEBI:16480"/>
        <dbReference type="ChEBI" id="CHEBI:17632"/>
        <dbReference type="ChEBI" id="CHEBI:57540"/>
        <dbReference type="ChEBI" id="CHEBI:57945"/>
        <dbReference type="EC" id="1.14.12.17"/>
    </reaction>
</comment>
<dbReference type="KEGG" id="rst:ATY39_08130"/>
<keyword evidence="13" id="KW-0560">Oxidoreductase</keyword>
<keyword evidence="11" id="KW-0274">FAD</keyword>
<evidence type="ECO:0000256" key="18">
    <source>
        <dbReference type="ARBA" id="ARBA00033187"/>
    </source>
</evidence>
<evidence type="ECO:0000256" key="2">
    <source>
        <dbReference type="ARBA" id="ARBA00001974"/>
    </source>
</evidence>
<evidence type="ECO:0000256" key="14">
    <source>
        <dbReference type="ARBA" id="ARBA00023004"/>
    </source>
</evidence>
<dbReference type="PROSITE" id="PS51384">
    <property type="entry name" value="FAD_FR"/>
    <property type="match status" value="1"/>
</dbReference>
<dbReference type="SUPFAM" id="SSF52343">
    <property type="entry name" value="Ferredoxin reductase-like, C-terminal NADP-linked domain"/>
    <property type="match status" value="1"/>
</dbReference>
<dbReference type="InterPro" id="IPR008333">
    <property type="entry name" value="Cbr1-like_FAD-bd_dom"/>
</dbReference>
<dbReference type="PANTHER" id="PTHR43396:SF3">
    <property type="entry name" value="FLAVOHEMOPROTEIN"/>
    <property type="match status" value="1"/>
</dbReference>
<accession>A0A143HH50</accession>
<dbReference type="Pfam" id="PF00175">
    <property type="entry name" value="NAD_binding_1"/>
    <property type="match status" value="1"/>
</dbReference>
<dbReference type="InterPro" id="IPR001709">
    <property type="entry name" value="Flavoprot_Pyr_Nucl_cyt_Rdtase"/>
</dbReference>
<keyword evidence="25" id="KW-1185">Reference proteome</keyword>
<dbReference type="AlphaFoldDB" id="A0A143HH50"/>
<evidence type="ECO:0000256" key="5">
    <source>
        <dbReference type="ARBA" id="ARBA00012229"/>
    </source>
</evidence>
<evidence type="ECO:0000256" key="3">
    <source>
        <dbReference type="ARBA" id="ARBA00006401"/>
    </source>
</evidence>
<gene>
    <name evidence="24" type="ORF">ATY39_08130</name>
</gene>